<dbReference type="EMBL" id="JBBCAQ010000014">
    <property type="protein sequence ID" value="KAK7598067.1"/>
    <property type="molecule type" value="Genomic_DNA"/>
</dbReference>
<comment type="subcellular location">
    <subcellularLocation>
        <location evidence="1 11">Endoplasmic reticulum membrane</location>
        <topology evidence="1 11">Multi-pass membrane protein</topology>
    </subcellularLocation>
</comment>
<comment type="similarity">
    <text evidence="2 11">Belongs to the diacylglycerol acyltransferase family.</text>
</comment>
<name>A0AAN9TP88_9HEMI</name>
<comment type="caution">
    <text evidence="11">Lacks conserved residue(s) required for the propagation of feature annotation.</text>
</comment>
<evidence type="ECO:0000256" key="10">
    <source>
        <dbReference type="ARBA" id="ARBA00023315"/>
    </source>
</evidence>
<dbReference type="AlphaFoldDB" id="A0AAN9TP88"/>
<evidence type="ECO:0000256" key="2">
    <source>
        <dbReference type="ARBA" id="ARBA00005420"/>
    </source>
</evidence>
<dbReference type="CDD" id="cd07987">
    <property type="entry name" value="LPLAT_MGAT-like"/>
    <property type="match status" value="1"/>
</dbReference>
<keyword evidence="6 11" id="KW-0256">Endoplasmic reticulum</keyword>
<evidence type="ECO:0000256" key="7">
    <source>
        <dbReference type="ARBA" id="ARBA00022989"/>
    </source>
</evidence>
<proteinExistence type="inferred from homology"/>
<dbReference type="EC" id="2.3.1.-" evidence="11"/>
<gene>
    <name evidence="12" type="ORF">V9T40_006302</name>
</gene>
<organism evidence="12 13">
    <name type="scientific">Parthenolecanium corni</name>
    <dbReference type="NCBI Taxonomy" id="536013"/>
    <lineage>
        <taxon>Eukaryota</taxon>
        <taxon>Metazoa</taxon>
        <taxon>Ecdysozoa</taxon>
        <taxon>Arthropoda</taxon>
        <taxon>Hexapoda</taxon>
        <taxon>Insecta</taxon>
        <taxon>Pterygota</taxon>
        <taxon>Neoptera</taxon>
        <taxon>Paraneoptera</taxon>
        <taxon>Hemiptera</taxon>
        <taxon>Sternorrhyncha</taxon>
        <taxon>Coccoidea</taxon>
        <taxon>Coccidae</taxon>
        <taxon>Parthenolecanium</taxon>
    </lineage>
</organism>
<dbReference type="GO" id="GO:0004144">
    <property type="term" value="F:diacylglycerol O-acyltransferase activity"/>
    <property type="evidence" value="ECO:0007669"/>
    <property type="project" value="TreeGrafter"/>
</dbReference>
<protein>
    <recommendedName>
        <fullName evidence="11">Acyltransferase</fullName>
        <ecNumber evidence="11">2.3.1.-</ecNumber>
    </recommendedName>
</protein>
<feature type="transmembrane region" description="Helical" evidence="11">
    <location>
        <begin position="31"/>
        <end position="49"/>
    </location>
</feature>
<dbReference type="SUPFAM" id="SSF69593">
    <property type="entry name" value="Glycerol-3-phosphate (1)-acyltransferase"/>
    <property type="match status" value="1"/>
</dbReference>
<evidence type="ECO:0000256" key="11">
    <source>
        <dbReference type="RuleBase" id="RU367023"/>
    </source>
</evidence>
<evidence type="ECO:0000313" key="12">
    <source>
        <dbReference type="EMBL" id="KAK7598067.1"/>
    </source>
</evidence>
<evidence type="ECO:0000256" key="9">
    <source>
        <dbReference type="ARBA" id="ARBA00023136"/>
    </source>
</evidence>
<keyword evidence="4 11" id="KW-0808">Transferase</keyword>
<sequence length="346" mass="39491">MFPREKSSKACRILGVEFAPLSMPMERRLQTMALAFFFSSFMLTLFSIIPAFMYILIFTRFWYIPVLFAAWIFYDRNTPYQGGRKIYFLRNLRIWDYYRDYFPVGLVKTAELPADKNYIFCVYPHGIVSAASFLNFQSNANNFDELFPGIDTRIVVLNSNFKIPIAREFYLAAGGIPATEQSMIYCLQSKPGASCVLMPGGAREALSSFPGQCSTILKNRRGFVRIALKTGSSLVPVYSFGENEIFDQISGKWVTWLQNKLVSFLGLAPCLLKGRGFFQYSFGLLPHRRPIVTVVGKPIDVPKDPNPSKELIDEFHEKYEEALVELFDENKEKFHPLGSKAALQIE</sequence>
<keyword evidence="5 11" id="KW-0812">Transmembrane</keyword>
<keyword evidence="13" id="KW-1185">Reference proteome</keyword>
<evidence type="ECO:0000256" key="3">
    <source>
        <dbReference type="ARBA" id="ARBA00022516"/>
    </source>
</evidence>
<dbReference type="Pfam" id="PF03982">
    <property type="entry name" value="DAGAT"/>
    <property type="match status" value="1"/>
</dbReference>
<dbReference type="PANTHER" id="PTHR12317">
    <property type="entry name" value="DIACYLGLYCEROL O-ACYLTRANSFERASE"/>
    <property type="match status" value="1"/>
</dbReference>
<evidence type="ECO:0000256" key="5">
    <source>
        <dbReference type="ARBA" id="ARBA00022692"/>
    </source>
</evidence>
<keyword evidence="3" id="KW-0444">Lipid biosynthesis</keyword>
<reference evidence="12 13" key="1">
    <citation type="submission" date="2024-03" db="EMBL/GenBank/DDBJ databases">
        <title>Adaptation during the transition from Ophiocordyceps entomopathogen to insect associate is accompanied by gene loss and intensified selection.</title>
        <authorList>
            <person name="Ward C.M."/>
            <person name="Onetto C.A."/>
            <person name="Borneman A.R."/>
        </authorList>
    </citation>
    <scope>NUCLEOTIDE SEQUENCE [LARGE SCALE GENOMIC DNA]</scope>
    <source>
        <strain evidence="12">AWRI1</strain>
        <tissue evidence="12">Single Adult Female</tissue>
    </source>
</reference>
<dbReference type="Proteomes" id="UP001367676">
    <property type="component" value="Unassembled WGS sequence"/>
</dbReference>
<keyword evidence="7 11" id="KW-1133">Transmembrane helix</keyword>
<dbReference type="GO" id="GO:0019432">
    <property type="term" value="P:triglyceride biosynthetic process"/>
    <property type="evidence" value="ECO:0007669"/>
    <property type="project" value="TreeGrafter"/>
</dbReference>
<evidence type="ECO:0000313" key="13">
    <source>
        <dbReference type="Proteomes" id="UP001367676"/>
    </source>
</evidence>
<evidence type="ECO:0000256" key="8">
    <source>
        <dbReference type="ARBA" id="ARBA00023098"/>
    </source>
</evidence>
<dbReference type="InterPro" id="IPR007130">
    <property type="entry name" value="DAGAT"/>
</dbReference>
<dbReference type="PANTHER" id="PTHR12317:SF79">
    <property type="entry name" value="ACYLTRANSFERASE"/>
    <property type="match status" value="1"/>
</dbReference>
<keyword evidence="8" id="KW-0443">Lipid metabolism</keyword>
<accession>A0AAN9TP88</accession>
<evidence type="ECO:0000256" key="4">
    <source>
        <dbReference type="ARBA" id="ARBA00022679"/>
    </source>
</evidence>
<comment type="caution">
    <text evidence="12">The sequence shown here is derived from an EMBL/GenBank/DDBJ whole genome shotgun (WGS) entry which is preliminary data.</text>
</comment>
<keyword evidence="10" id="KW-0012">Acyltransferase</keyword>
<evidence type="ECO:0000256" key="6">
    <source>
        <dbReference type="ARBA" id="ARBA00022824"/>
    </source>
</evidence>
<evidence type="ECO:0000256" key="1">
    <source>
        <dbReference type="ARBA" id="ARBA00004477"/>
    </source>
</evidence>
<keyword evidence="9 11" id="KW-0472">Membrane</keyword>
<dbReference type="GO" id="GO:0005789">
    <property type="term" value="C:endoplasmic reticulum membrane"/>
    <property type="evidence" value="ECO:0007669"/>
    <property type="project" value="UniProtKB-SubCell"/>
</dbReference>